<evidence type="ECO:0000313" key="2">
    <source>
        <dbReference type="EMBL" id="MFK4751688.1"/>
    </source>
</evidence>
<dbReference type="InterPro" id="IPR000836">
    <property type="entry name" value="PRTase_dom"/>
</dbReference>
<dbReference type="InterPro" id="IPR029057">
    <property type="entry name" value="PRTase-like"/>
</dbReference>
<dbReference type="Proteomes" id="UP001620597">
    <property type="component" value="Unassembled WGS sequence"/>
</dbReference>
<keyword evidence="2" id="KW-0808">Transferase</keyword>
<dbReference type="PANTHER" id="PTHR11608">
    <property type="entry name" value="BIFUNCTIONAL PROTEIN PYRR"/>
    <property type="match status" value="1"/>
</dbReference>
<comment type="caution">
    <text evidence="2">The sequence shown here is derived from an EMBL/GenBank/DDBJ whole genome shotgun (WGS) entry which is preliminary data.</text>
</comment>
<feature type="domain" description="Phosphoribosyltransferase" evidence="1">
    <location>
        <begin position="12"/>
        <end position="135"/>
    </location>
</feature>
<organism evidence="2 3">
    <name type="scientific">Oceanobacter antarcticus</name>
    <dbReference type="NCBI Taxonomy" id="3133425"/>
    <lineage>
        <taxon>Bacteria</taxon>
        <taxon>Pseudomonadati</taxon>
        <taxon>Pseudomonadota</taxon>
        <taxon>Gammaproteobacteria</taxon>
        <taxon>Oceanospirillales</taxon>
        <taxon>Oceanospirillaceae</taxon>
        <taxon>Oceanobacter</taxon>
    </lineage>
</organism>
<dbReference type="PANTHER" id="PTHR11608:SF0">
    <property type="entry name" value="BIFUNCTIONAL PROTEIN PYRR"/>
    <property type="match status" value="1"/>
</dbReference>
<dbReference type="InterPro" id="IPR050137">
    <property type="entry name" value="PyrR_bifunctional"/>
</dbReference>
<dbReference type="EC" id="2.4.2.9" evidence="2"/>
<accession>A0ABW8NFG2</accession>
<dbReference type="GO" id="GO:0004845">
    <property type="term" value="F:uracil phosphoribosyltransferase activity"/>
    <property type="evidence" value="ECO:0007669"/>
    <property type="project" value="UniProtKB-EC"/>
</dbReference>
<dbReference type="EMBL" id="JBBKTX010000004">
    <property type="protein sequence ID" value="MFK4751688.1"/>
    <property type="molecule type" value="Genomic_DNA"/>
</dbReference>
<dbReference type="SUPFAM" id="SSF53271">
    <property type="entry name" value="PRTase-like"/>
    <property type="match status" value="1"/>
</dbReference>
<dbReference type="NCBIfam" id="NF003545">
    <property type="entry name" value="PRK05205.1-1"/>
    <property type="match status" value="1"/>
</dbReference>
<reference evidence="2 3" key="1">
    <citation type="submission" date="2024-03" db="EMBL/GenBank/DDBJ databases">
        <title>High-quality draft genome sequence of Oceanobacter sp. wDCs-4.</title>
        <authorList>
            <person name="Dong C."/>
        </authorList>
    </citation>
    <scope>NUCLEOTIDE SEQUENCE [LARGE SCALE GENOMIC DNA]</scope>
    <source>
        <strain evidence="3">wDCs-4</strain>
    </source>
</reference>
<keyword evidence="3" id="KW-1185">Reference proteome</keyword>
<dbReference type="RefSeq" id="WP_416205085.1">
    <property type="nucleotide sequence ID" value="NZ_JBBKTX010000004.1"/>
</dbReference>
<evidence type="ECO:0000313" key="3">
    <source>
        <dbReference type="Proteomes" id="UP001620597"/>
    </source>
</evidence>
<dbReference type="Pfam" id="PF00156">
    <property type="entry name" value="Pribosyltran"/>
    <property type="match status" value="1"/>
</dbReference>
<gene>
    <name evidence="2" type="primary">pyrR</name>
    <name evidence="2" type="ORF">WG929_04605</name>
</gene>
<keyword evidence="2" id="KW-0328">Glycosyltransferase</keyword>
<sequence>MQLPDIQLACSTLATALGSHLQQHKIEQPLIIGIRTGGVWIAERLHQQLQPQEPLYSVDISFYRDDFTRHGLHPEVKGSELPDTIEDRHVVLVDDVIMSGRTVRAAINELFDYGRPASITLVALFDIGRRELPIQPDVCAARLTLNDGQLIKLSGPEPLAISLL</sequence>
<proteinExistence type="predicted"/>
<protein>
    <submittedName>
        <fullName evidence="2">Bifunctional pyr operon transcriptional regulator/uracil phosphoribosyltransferase PyrR</fullName>
        <ecNumber evidence="2">2.4.2.9</ecNumber>
    </submittedName>
</protein>
<dbReference type="Gene3D" id="3.40.50.2020">
    <property type="match status" value="1"/>
</dbReference>
<name>A0ABW8NFG2_9GAMM</name>
<dbReference type="CDD" id="cd06223">
    <property type="entry name" value="PRTases_typeI"/>
    <property type="match status" value="1"/>
</dbReference>
<evidence type="ECO:0000259" key="1">
    <source>
        <dbReference type="Pfam" id="PF00156"/>
    </source>
</evidence>